<dbReference type="PANTHER" id="PTHR47211">
    <property type="entry name" value="TRIHELIX TRANSCRIPTION FACTOR ASR3"/>
    <property type="match status" value="1"/>
</dbReference>
<feature type="domain" description="Myb-like" evidence="2">
    <location>
        <begin position="30"/>
        <end position="92"/>
    </location>
</feature>
<dbReference type="RefSeq" id="XP_029121842.1">
    <property type="nucleotide sequence ID" value="XM_029266009.1"/>
</dbReference>
<dbReference type="KEGG" id="egu:105049736"/>
<organism evidence="3 4">
    <name type="scientific">Elaeis guineensis var. tenera</name>
    <name type="common">Oil palm</name>
    <dbReference type="NCBI Taxonomy" id="51953"/>
    <lineage>
        <taxon>Eukaryota</taxon>
        <taxon>Viridiplantae</taxon>
        <taxon>Streptophyta</taxon>
        <taxon>Embryophyta</taxon>
        <taxon>Tracheophyta</taxon>
        <taxon>Spermatophyta</taxon>
        <taxon>Magnoliopsida</taxon>
        <taxon>Liliopsida</taxon>
        <taxon>Arecaceae</taxon>
        <taxon>Arecoideae</taxon>
        <taxon>Cocoseae</taxon>
        <taxon>Elaeidinae</taxon>
        <taxon>Elaeis</taxon>
    </lineage>
</organism>
<dbReference type="GeneID" id="105049736"/>
<keyword evidence="3" id="KW-1185">Reference proteome</keyword>
<dbReference type="PANTHER" id="PTHR47211:SF2">
    <property type="entry name" value="TRIHELIX TRANSCRIPTION FACTOR ASR3"/>
    <property type="match status" value="1"/>
</dbReference>
<dbReference type="InterPro" id="IPR001005">
    <property type="entry name" value="SANT/Myb"/>
</dbReference>
<feature type="compositionally biased region" description="Acidic residues" evidence="1">
    <location>
        <begin position="169"/>
        <end position="181"/>
    </location>
</feature>
<evidence type="ECO:0000259" key="2">
    <source>
        <dbReference type="PROSITE" id="PS50090"/>
    </source>
</evidence>
<name>A0A8N4IA52_ELAGV</name>
<feature type="region of interest" description="Disordered" evidence="1">
    <location>
        <begin position="222"/>
        <end position="267"/>
    </location>
</feature>
<feature type="region of interest" description="Disordered" evidence="1">
    <location>
        <begin position="1"/>
        <end position="26"/>
    </location>
</feature>
<dbReference type="InterPro" id="IPR044822">
    <property type="entry name" value="Myb_DNA-bind_4"/>
</dbReference>
<feature type="compositionally biased region" description="Basic and acidic residues" evidence="1">
    <location>
        <begin position="234"/>
        <end position="244"/>
    </location>
</feature>
<feature type="compositionally biased region" description="Acidic residues" evidence="1">
    <location>
        <begin position="149"/>
        <end position="160"/>
    </location>
</feature>
<dbReference type="Gene3D" id="1.10.10.60">
    <property type="entry name" value="Homeodomain-like"/>
    <property type="match status" value="1"/>
</dbReference>
<gene>
    <name evidence="4" type="primary">LOC105049736</name>
</gene>
<protein>
    <submittedName>
        <fullName evidence="4">Trihelix transcription factor ASR3</fullName>
    </submittedName>
</protein>
<dbReference type="OrthoDB" id="1865198at2759"/>
<accession>A0A8N4IA52</accession>
<evidence type="ECO:0000313" key="4">
    <source>
        <dbReference type="RefSeq" id="XP_029121842.1"/>
    </source>
</evidence>
<evidence type="ECO:0000256" key="1">
    <source>
        <dbReference type="SAM" id="MobiDB-lite"/>
    </source>
</evidence>
<evidence type="ECO:0000313" key="3">
    <source>
        <dbReference type="Proteomes" id="UP000504607"/>
    </source>
</evidence>
<dbReference type="Proteomes" id="UP000504607">
    <property type="component" value="Chromosome 8"/>
</dbReference>
<dbReference type="PROSITE" id="PS50090">
    <property type="entry name" value="MYB_LIKE"/>
    <property type="match status" value="1"/>
</dbReference>
<sequence>MASAVSTAVAQSREESGGGGSAARSHRLPRWTRHEILVLIQGKRVVEGRGRRRAQGAAMVVEPKWAAVASYCRRHGMDRGALQCRKRWSNLACDFRKIRAWEKGPGAAEGESFWAMRNDRRRERGLPGFFDRAVYEILDGAVEVEVEAEGEEGAAAVEEDEGKKASALAEEENGEEEEEAIFDSGRTAADDGLFSDFEQEEAEEDERPQAMVVVPISERMYEPFSQESSDPEMVNDKQPNDGKEMGSSPRGQKRKRTSKEGAGDTNKLIEVLERNSKILTAQLEAQNINCQLDRDQRKDQANSLLGVLNKLADALGRIADKL</sequence>
<dbReference type="AlphaFoldDB" id="A0A8N4IA52"/>
<reference evidence="4" key="1">
    <citation type="submission" date="2025-08" db="UniProtKB">
        <authorList>
            <consortium name="RefSeq"/>
        </authorList>
    </citation>
    <scope>IDENTIFICATION</scope>
</reference>
<feature type="compositionally biased region" description="Polar residues" evidence="1">
    <location>
        <begin position="1"/>
        <end position="10"/>
    </location>
</feature>
<proteinExistence type="predicted"/>
<feature type="region of interest" description="Disordered" evidence="1">
    <location>
        <begin position="149"/>
        <end position="190"/>
    </location>
</feature>
<dbReference type="Pfam" id="PF13837">
    <property type="entry name" value="Myb_DNA-bind_4"/>
    <property type="match status" value="1"/>
</dbReference>